<dbReference type="RefSeq" id="WP_024973588.1">
    <property type="nucleotide sequence ID" value="NZ_JACBXL010000008.1"/>
</dbReference>
<dbReference type="EMBL" id="QGBI01000017">
    <property type="protein sequence ID" value="MBX3891749.1"/>
    <property type="molecule type" value="Genomic_DNA"/>
</dbReference>
<evidence type="ECO:0000313" key="2">
    <source>
        <dbReference type="Proteomes" id="UP001199322"/>
    </source>
</evidence>
<reference evidence="1" key="1">
    <citation type="submission" date="2018-06" db="EMBL/GenBank/DDBJ databases">
        <authorList>
            <person name="O'Rourke A."/>
        </authorList>
    </citation>
    <scope>NUCLEOTIDE SEQUENCE</scope>
    <source>
        <strain evidence="1">132550021-3</strain>
    </source>
</reference>
<evidence type="ECO:0000313" key="1">
    <source>
        <dbReference type="EMBL" id="MBX3891749.1"/>
    </source>
</evidence>
<gene>
    <name evidence="1" type="ORF">DEE74_17955</name>
</gene>
<name>A0A9Q3LM29_RALPI</name>
<protein>
    <submittedName>
        <fullName evidence="1">Uncharacterized protein</fullName>
    </submittedName>
</protein>
<comment type="caution">
    <text evidence="1">The sequence shown here is derived from an EMBL/GenBank/DDBJ whole genome shotgun (WGS) entry which is preliminary data.</text>
</comment>
<accession>A0A9Q3LM29</accession>
<dbReference type="AlphaFoldDB" id="A0A9Q3LM29"/>
<proteinExistence type="predicted"/>
<organism evidence="1 2">
    <name type="scientific">Ralstonia pickettii</name>
    <name type="common">Burkholderia pickettii</name>
    <dbReference type="NCBI Taxonomy" id="329"/>
    <lineage>
        <taxon>Bacteria</taxon>
        <taxon>Pseudomonadati</taxon>
        <taxon>Pseudomonadota</taxon>
        <taxon>Betaproteobacteria</taxon>
        <taxon>Burkholderiales</taxon>
        <taxon>Burkholderiaceae</taxon>
        <taxon>Ralstonia</taxon>
    </lineage>
</organism>
<dbReference type="Proteomes" id="UP001199322">
    <property type="component" value="Unassembled WGS sequence"/>
</dbReference>
<sequence>MKAEGLLLALEPDCAYYVVSDPPTQDVIAVVEARDEPEAKAFFAALRLMLRAAPEVDIRMLGDATPPNGAPVFRLRYLKAMQARAEEEGRMPDTTRH</sequence>